<organism evidence="3 4">
    <name type="scientific">Pristionchus fissidentatus</name>
    <dbReference type="NCBI Taxonomy" id="1538716"/>
    <lineage>
        <taxon>Eukaryota</taxon>
        <taxon>Metazoa</taxon>
        <taxon>Ecdysozoa</taxon>
        <taxon>Nematoda</taxon>
        <taxon>Chromadorea</taxon>
        <taxon>Rhabditida</taxon>
        <taxon>Rhabditina</taxon>
        <taxon>Diplogasteromorpha</taxon>
        <taxon>Diplogasteroidea</taxon>
        <taxon>Neodiplogasteridae</taxon>
        <taxon>Pristionchus</taxon>
    </lineage>
</organism>
<feature type="compositionally biased region" description="Polar residues" evidence="1">
    <location>
        <begin position="348"/>
        <end position="366"/>
    </location>
</feature>
<reference evidence="3" key="1">
    <citation type="submission" date="2023-10" db="EMBL/GenBank/DDBJ databases">
        <title>Genome assembly of Pristionchus species.</title>
        <authorList>
            <person name="Yoshida K."/>
            <person name="Sommer R.J."/>
        </authorList>
    </citation>
    <scope>NUCLEOTIDE SEQUENCE</scope>
    <source>
        <strain evidence="3">RS5133</strain>
    </source>
</reference>
<evidence type="ECO:0000313" key="3">
    <source>
        <dbReference type="EMBL" id="GMT34960.1"/>
    </source>
</evidence>
<evidence type="ECO:0000256" key="1">
    <source>
        <dbReference type="SAM" id="MobiDB-lite"/>
    </source>
</evidence>
<dbReference type="EMBL" id="BTSY01000006">
    <property type="protein sequence ID" value="GMT34960.1"/>
    <property type="molecule type" value="Genomic_DNA"/>
</dbReference>
<evidence type="ECO:0000259" key="2">
    <source>
        <dbReference type="Pfam" id="PF16523"/>
    </source>
</evidence>
<feature type="compositionally biased region" description="Low complexity" evidence="1">
    <location>
        <begin position="145"/>
        <end position="162"/>
    </location>
</feature>
<dbReference type="AlphaFoldDB" id="A0AAV5WWD2"/>
<comment type="caution">
    <text evidence="3">The sequence shown here is derived from an EMBL/GenBank/DDBJ whole genome shotgun (WGS) entry which is preliminary data.</text>
</comment>
<dbReference type="PANTHER" id="PTHR46026">
    <property type="entry name" value="RHO-TYPE GUANINE NUCLEOTIDE EXCHANGE FACTOR, ISOFORM F"/>
    <property type="match status" value="1"/>
</dbReference>
<dbReference type="Pfam" id="PF16523">
    <property type="entry name" value="betaPIX_CC"/>
    <property type="match status" value="1"/>
</dbReference>
<dbReference type="PANTHER" id="PTHR46026:SF1">
    <property type="entry name" value="RHO-TYPE GUANINE NUCLEOTIDE EXCHANGE FACTOR, ISOFORM F"/>
    <property type="match status" value="1"/>
</dbReference>
<accession>A0AAV5WWD2</accession>
<sequence>GGGGGGEGPSEDRTLSLFSDYLALFEMTSDGLDYDLHEMIPLSKLRMRRVAGKSVLVANRVPEEIFFSFTSAYDMDRWIDAFRKCSVPLEGDIESKSTSIPPPLSPVTVTMRQRKESIGESLDQMDAALAQNSSEFARLRTKNASQQQQMGSTPTSSTSSTSLRKLPKTPLDDLALPFRVNHELEMIMPEGFDDEDEREEGGDTRTRRNEAAFFIRNYPPFRSPNNMVDLGKRGVKMRKDQSGGRGDPGDAALLAIVEGYLGVGGEERDRGAASKRDAAPQLIVAEQEKLLVEEIIDGQTVMTEKSLVDVVYALKDQMDEMTKEMGSLRSMVEKEQRARRRLEDSIKRSSLQLNTSTPKPLLDMSN</sequence>
<name>A0AAV5WWD2_9BILA</name>
<feature type="non-terminal residue" evidence="3">
    <location>
        <position position="1"/>
    </location>
</feature>
<dbReference type="Proteomes" id="UP001432322">
    <property type="component" value="Unassembled WGS sequence"/>
</dbReference>
<dbReference type="GO" id="GO:0005737">
    <property type="term" value="C:cytoplasm"/>
    <property type="evidence" value="ECO:0007669"/>
    <property type="project" value="TreeGrafter"/>
</dbReference>
<feature type="compositionally biased region" description="Basic and acidic residues" evidence="1">
    <location>
        <begin position="332"/>
        <end position="347"/>
    </location>
</feature>
<proteinExistence type="predicted"/>
<feature type="domain" description="Rho guanine nucleotide exchange factor 6/7 coiled-coil" evidence="2">
    <location>
        <begin position="280"/>
        <end position="356"/>
    </location>
</feature>
<dbReference type="Gene3D" id="1.20.5.390">
    <property type="entry name" value="L1 transposable element, trimerization domain"/>
    <property type="match status" value="1"/>
</dbReference>
<dbReference type="InterPro" id="IPR032409">
    <property type="entry name" value="GEF6/7_CC"/>
</dbReference>
<feature type="region of interest" description="Disordered" evidence="1">
    <location>
        <begin position="332"/>
        <end position="366"/>
    </location>
</feature>
<dbReference type="InterPro" id="IPR011993">
    <property type="entry name" value="PH-like_dom_sf"/>
</dbReference>
<dbReference type="Gene3D" id="2.30.29.30">
    <property type="entry name" value="Pleckstrin-homology domain (PH domain)/Phosphotyrosine-binding domain (PTB)"/>
    <property type="match status" value="1"/>
</dbReference>
<keyword evidence="4" id="KW-1185">Reference proteome</keyword>
<feature type="region of interest" description="Disordered" evidence="1">
    <location>
        <begin position="139"/>
        <end position="168"/>
    </location>
</feature>
<dbReference type="GO" id="GO:0005085">
    <property type="term" value="F:guanyl-nucleotide exchange factor activity"/>
    <property type="evidence" value="ECO:0007669"/>
    <property type="project" value="TreeGrafter"/>
</dbReference>
<gene>
    <name evidence="3" type="ORF">PFISCL1PPCAC_26257</name>
</gene>
<evidence type="ECO:0000313" key="4">
    <source>
        <dbReference type="Proteomes" id="UP001432322"/>
    </source>
</evidence>
<protein>
    <recommendedName>
        <fullName evidence="2">Rho guanine nucleotide exchange factor 6/7 coiled-coil domain-containing protein</fullName>
    </recommendedName>
</protein>
<dbReference type="SUPFAM" id="SSF50729">
    <property type="entry name" value="PH domain-like"/>
    <property type="match status" value="1"/>
</dbReference>